<dbReference type="EMBL" id="JAADJZ010000001">
    <property type="protein sequence ID" value="KAF2877989.1"/>
    <property type="molecule type" value="Genomic_DNA"/>
</dbReference>
<organism evidence="2 3">
    <name type="scientific">Massariosphaeria phaeospora</name>
    <dbReference type="NCBI Taxonomy" id="100035"/>
    <lineage>
        <taxon>Eukaryota</taxon>
        <taxon>Fungi</taxon>
        <taxon>Dikarya</taxon>
        <taxon>Ascomycota</taxon>
        <taxon>Pezizomycotina</taxon>
        <taxon>Dothideomycetes</taxon>
        <taxon>Pleosporomycetidae</taxon>
        <taxon>Pleosporales</taxon>
        <taxon>Pleosporales incertae sedis</taxon>
        <taxon>Massariosphaeria</taxon>
    </lineage>
</organism>
<feature type="region of interest" description="Disordered" evidence="1">
    <location>
        <begin position="131"/>
        <end position="172"/>
    </location>
</feature>
<feature type="region of interest" description="Disordered" evidence="1">
    <location>
        <begin position="35"/>
        <end position="96"/>
    </location>
</feature>
<gene>
    <name evidence="2" type="ORF">BDV95DRAFT_600669</name>
</gene>
<evidence type="ECO:0000313" key="3">
    <source>
        <dbReference type="Proteomes" id="UP000481861"/>
    </source>
</evidence>
<feature type="region of interest" description="Disordered" evidence="1">
    <location>
        <begin position="189"/>
        <end position="242"/>
    </location>
</feature>
<protein>
    <recommendedName>
        <fullName evidence="4">Pal1 cell morphology protein-domain-containing protein</fullName>
    </recommendedName>
</protein>
<evidence type="ECO:0000256" key="1">
    <source>
        <dbReference type="SAM" id="MobiDB-lite"/>
    </source>
</evidence>
<name>A0A7C8IEZ9_9PLEO</name>
<reference evidence="2 3" key="1">
    <citation type="submission" date="2020-01" db="EMBL/GenBank/DDBJ databases">
        <authorList>
            <consortium name="DOE Joint Genome Institute"/>
            <person name="Haridas S."/>
            <person name="Albert R."/>
            <person name="Binder M."/>
            <person name="Bloem J."/>
            <person name="Labutti K."/>
            <person name="Salamov A."/>
            <person name="Andreopoulos B."/>
            <person name="Baker S.E."/>
            <person name="Barry K."/>
            <person name="Bills G."/>
            <person name="Bluhm B.H."/>
            <person name="Cannon C."/>
            <person name="Castanera R."/>
            <person name="Culley D.E."/>
            <person name="Daum C."/>
            <person name="Ezra D."/>
            <person name="Gonzalez J.B."/>
            <person name="Henrissat B."/>
            <person name="Kuo A."/>
            <person name="Liang C."/>
            <person name="Lipzen A."/>
            <person name="Lutzoni F."/>
            <person name="Magnuson J."/>
            <person name="Mondo S."/>
            <person name="Nolan M."/>
            <person name="Ohm R."/>
            <person name="Pangilinan J."/>
            <person name="Park H.-J.H."/>
            <person name="Ramirez L."/>
            <person name="Alfaro M."/>
            <person name="Sun H."/>
            <person name="Tritt A."/>
            <person name="Yoshinaga Y."/>
            <person name="Zwiers L.-H.L."/>
            <person name="Turgeon B.G."/>
            <person name="Goodwin S.B."/>
            <person name="Spatafora J.W."/>
            <person name="Crous P.W."/>
            <person name="Grigoriev I.V."/>
        </authorList>
    </citation>
    <scope>NUCLEOTIDE SEQUENCE [LARGE SCALE GENOMIC DNA]</scope>
    <source>
        <strain evidence="2 3">CBS 611.86</strain>
    </source>
</reference>
<sequence length="242" mass="26747">MQRQYYQAPPRPESNTLVQPPKIAELPYLEDLQNHSVAPNLPPTPTPVSRVRGEFSSQPPPQMRRFFDAPLSDPSSHKAAVELPGQPIVRPRPGFLQRDNEEEPRMIHHVSPGGPMPTDAFNSPLPSYIRPASPSSTINLGEDGTLTPGRRQQEQNLIPDPPRLPTVGVPTGRDGISRYGDLLTHSLGRMPGEGTVPTVMPQVPGLGHGRESAVVSERVKETPEEKARRLEKEAQKRLRNTM</sequence>
<dbReference type="Proteomes" id="UP000481861">
    <property type="component" value="Unassembled WGS sequence"/>
</dbReference>
<keyword evidence="3" id="KW-1185">Reference proteome</keyword>
<comment type="caution">
    <text evidence="2">The sequence shown here is derived from an EMBL/GenBank/DDBJ whole genome shotgun (WGS) entry which is preliminary data.</text>
</comment>
<evidence type="ECO:0008006" key="4">
    <source>
        <dbReference type="Google" id="ProtNLM"/>
    </source>
</evidence>
<dbReference type="AlphaFoldDB" id="A0A7C8IEZ9"/>
<feature type="region of interest" description="Disordered" evidence="1">
    <location>
        <begin position="1"/>
        <end position="20"/>
    </location>
</feature>
<accession>A0A7C8IEZ9</accession>
<feature type="compositionally biased region" description="Basic and acidic residues" evidence="1">
    <location>
        <begin position="217"/>
        <end position="236"/>
    </location>
</feature>
<evidence type="ECO:0000313" key="2">
    <source>
        <dbReference type="EMBL" id="KAF2877989.1"/>
    </source>
</evidence>
<feature type="region of interest" description="Disordered" evidence="1">
    <location>
        <begin position="106"/>
        <end position="125"/>
    </location>
</feature>
<proteinExistence type="predicted"/>